<keyword evidence="4 8" id="KW-0812">Transmembrane</keyword>
<keyword evidence="3" id="KW-0813">Transport</keyword>
<dbReference type="PANTHER" id="PTHR21191:SF16">
    <property type="entry name" value="AQUAPORIN"/>
    <property type="match status" value="1"/>
</dbReference>
<dbReference type="SUPFAM" id="SSF81338">
    <property type="entry name" value="Aquaporin-like"/>
    <property type="match status" value="1"/>
</dbReference>
<evidence type="ECO:0000313" key="10">
    <source>
        <dbReference type="Proteomes" id="UP001558652"/>
    </source>
</evidence>
<proteinExistence type="inferred from homology"/>
<feature type="transmembrane region" description="Helical" evidence="8">
    <location>
        <begin position="12"/>
        <end position="36"/>
    </location>
</feature>
<evidence type="ECO:0000313" key="9">
    <source>
        <dbReference type="EMBL" id="KAL1115570.1"/>
    </source>
</evidence>
<dbReference type="PANTHER" id="PTHR21191">
    <property type="entry name" value="AQUAPORIN"/>
    <property type="match status" value="1"/>
</dbReference>
<dbReference type="InterPro" id="IPR051883">
    <property type="entry name" value="AQP11/12_channel"/>
</dbReference>
<name>A0ABD0XYZ9_9HEMI</name>
<evidence type="ECO:0000256" key="3">
    <source>
        <dbReference type="ARBA" id="ARBA00022448"/>
    </source>
</evidence>
<dbReference type="AlphaFoldDB" id="A0ABD0XYZ9"/>
<comment type="similarity">
    <text evidence="2">Belongs to the MIP/aquaporin (TC 1.A.8) family. AQP11/AQP12 subfamily.</text>
</comment>
<feature type="transmembrane region" description="Helical" evidence="8">
    <location>
        <begin position="197"/>
        <end position="218"/>
    </location>
</feature>
<evidence type="ECO:0000256" key="8">
    <source>
        <dbReference type="PIRNR" id="PIRNR017529"/>
    </source>
</evidence>
<dbReference type="InterPro" id="IPR023271">
    <property type="entry name" value="Aquaporin-like"/>
</dbReference>
<keyword evidence="6 8" id="KW-1133">Transmembrane helix</keyword>
<feature type="transmembrane region" description="Helical" evidence="8">
    <location>
        <begin position="120"/>
        <end position="141"/>
    </location>
</feature>
<evidence type="ECO:0000256" key="7">
    <source>
        <dbReference type="ARBA" id="ARBA00023136"/>
    </source>
</evidence>
<dbReference type="PIRSF" id="PIRSF017529">
    <property type="entry name" value="Aquaporin_11/12"/>
    <property type="match status" value="1"/>
</dbReference>
<keyword evidence="7 8" id="KW-0472">Membrane</keyword>
<feature type="transmembrane region" description="Helical" evidence="8">
    <location>
        <begin position="238"/>
        <end position="260"/>
    </location>
</feature>
<sequence>MIVFQRGVGGRGALALGVYELGVSAGYVVLTCFIAASARKLLDLAAPDASTPKLLLQEAIAAWELCAACFELIIVADNYGVWTYALFLFVLTMVWSASWGDAVACPYVHLEHLFEGSTDIISVIAKTWAELSGALVVFGYVKLLWSLETSTTHKGRAYEQCTADLQVPAVLGALVECGATCMCRLVSKIIAEAQPKYGTVVDAFVSTSLVVAAFNYSGGYFNPVLATSLKLGCRGHTVAQHLFVYWLGSSLGALGSVYLFRRPSIRGFVKGLSGSLQ</sequence>
<dbReference type="FunFam" id="1.20.1080.10:FF:000018">
    <property type="entry name" value="Aquaporin"/>
    <property type="match status" value="1"/>
</dbReference>
<dbReference type="InterPro" id="IPR016697">
    <property type="entry name" value="Aquaporin_11/12"/>
</dbReference>
<keyword evidence="10" id="KW-1185">Reference proteome</keyword>
<reference evidence="9 10" key="1">
    <citation type="submission" date="2024-07" db="EMBL/GenBank/DDBJ databases">
        <title>Chromosome-level genome assembly of the water stick insect Ranatra chinensis (Heteroptera: Nepidae).</title>
        <authorList>
            <person name="Liu X."/>
        </authorList>
    </citation>
    <scope>NUCLEOTIDE SEQUENCE [LARGE SCALE GENOMIC DNA]</scope>
    <source>
        <strain evidence="9">Cailab_2021Rc</strain>
        <tissue evidence="9">Muscle</tissue>
    </source>
</reference>
<comment type="subcellular location">
    <subcellularLocation>
        <location evidence="1">Membrane</location>
        <topology evidence="1">Multi-pass membrane protein</topology>
    </subcellularLocation>
</comment>
<dbReference type="Gene3D" id="1.20.1080.10">
    <property type="entry name" value="Glycerol uptake facilitator protein"/>
    <property type="match status" value="1"/>
</dbReference>
<evidence type="ECO:0000256" key="4">
    <source>
        <dbReference type="ARBA" id="ARBA00022692"/>
    </source>
</evidence>
<gene>
    <name evidence="9" type="ORF">AAG570_005860</name>
</gene>
<feature type="transmembrane region" description="Helical" evidence="8">
    <location>
        <begin position="81"/>
        <end position="100"/>
    </location>
</feature>
<evidence type="ECO:0000256" key="5">
    <source>
        <dbReference type="ARBA" id="ARBA00022737"/>
    </source>
</evidence>
<keyword evidence="5" id="KW-0677">Repeat</keyword>
<comment type="caution">
    <text evidence="9">The sequence shown here is derived from an EMBL/GenBank/DDBJ whole genome shotgun (WGS) entry which is preliminary data.</text>
</comment>
<protein>
    <recommendedName>
        <fullName evidence="8">Aquaporin</fullName>
    </recommendedName>
</protein>
<evidence type="ECO:0000256" key="2">
    <source>
        <dbReference type="ARBA" id="ARBA00005900"/>
    </source>
</evidence>
<organism evidence="9 10">
    <name type="scientific">Ranatra chinensis</name>
    <dbReference type="NCBI Taxonomy" id="642074"/>
    <lineage>
        <taxon>Eukaryota</taxon>
        <taxon>Metazoa</taxon>
        <taxon>Ecdysozoa</taxon>
        <taxon>Arthropoda</taxon>
        <taxon>Hexapoda</taxon>
        <taxon>Insecta</taxon>
        <taxon>Pterygota</taxon>
        <taxon>Neoptera</taxon>
        <taxon>Paraneoptera</taxon>
        <taxon>Hemiptera</taxon>
        <taxon>Heteroptera</taxon>
        <taxon>Panheteroptera</taxon>
        <taxon>Nepomorpha</taxon>
        <taxon>Nepidae</taxon>
        <taxon>Ranatrinae</taxon>
        <taxon>Ranatra</taxon>
    </lineage>
</organism>
<dbReference type="Proteomes" id="UP001558652">
    <property type="component" value="Unassembled WGS sequence"/>
</dbReference>
<feature type="transmembrane region" description="Helical" evidence="8">
    <location>
        <begin position="56"/>
        <end position="74"/>
    </location>
</feature>
<evidence type="ECO:0000256" key="6">
    <source>
        <dbReference type="ARBA" id="ARBA00022989"/>
    </source>
</evidence>
<evidence type="ECO:0000256" key="1">
    <source>
        <dbReference type="ARBA" id="ARBA00004141"/>
    </source>
</evidence>
<dbReference type="EMBL" id="JBFDAA010000019">
    <property type="protein sequence ID" value="KAL1115570.1"/>
    <property type="molecule type" value="Genomic_DNA"/>
</dbReference>
<dbReference type="GO" id="GO:0016020">
    <property type="term" value="C:membrane"/>
    <property type="evidence" value="ECO:0007669"/>
    <property type="project" value="UniProtKB-SubCell"/>
</dbReference>
<accession>A0ABD0XYZ9</accession>